<feature type="transmembrane region" description="Helical" evidence="5">
    <location>
        <begin position="16"/>
        <end position="42"/>
    </location>
</feature>
<evidence type="ECO:0000256" key="1">
    <source>
        <dbReference type="ARBA" id="ARBA00004141"/>
    </source>
</evidence>
<feature type="transmembrane region" description="Helical" evidence="5">
    <location>
        <begin position="422"/>
        <end position="441"/>
    </location>
</feature>
<feature type="transmembrane region" description="Helical" evidence="5">
    <location>
        <begin position="279"/>
        <end position="300"/>
    </location>
</feature>
<evidence type="ECO:0000313" key="6">
    <source>
        <dbReference type="EMBL" id="CAE8630749.1"/>
    </source>
</evidence>
<dbReference type="InterPro" id="IPR002781">
    <property type="entry name" value="TM_pro_TauE-like"/>
</dbReference>
<dbReference type="AlphaFoldDB" id="A0A813GZG9"/>
<proteinExistence type="predicted"/>
<feature type="transmembrane region" description="Helical" evidence="5">
    <location>
        <begin position="161"/>
        <end position="190"/>
    </location>
</feature>
<dbReference type="Pfam" id="PF01925">
    <property type="entry name" value="TauE"/>
    <property type="match status" value="1"/>
</dbReference>
<evidence type="ECO:0000313" key="7">
    <source>
        <dbReference type="Proteomes" id="UP000654075"/>
    </source>
</evidence>
<sequence length="545" mass="58147">MTAAPDALYLPCDGPVLAAVSFASAILAEFAGAALGFGPAILYEISWQLCAVAGISDGQIESAIWNIIVAEALCSFTQLILLRKHFRLRLFVLFNLPMVLMLPVGTQLLGRFGQQRWAKRALGVVLLTVAAVQAFSCLRAAGVQASNRRDLQARGDWRVAAAIAVAMGCSGLLRGFLGVAGPPVMVLLLFFHCDRSAWRCVGAASRVMMILLQGVLLGVEDYQPHCWRMYSLLAAGGLVGMGLGNLAAPHIDGAAFQQWLIILLVSGALLMLSDGNAQVSILSAVGVGVAAAASILMPAGKRAARLLRVRGQWREGRGVCFQLKFNWQEGYQCTGSFRVRGGCITVFQFWLGAVEMVTDVLILVTLAAVSVASMCLGPKEHFPVPRLAFREDLLTQGLGVGGTALSSTDLSGELSPISQGDVYLNTAVFIAFCVPFLYASWEFWRRIAFGQPFGTGEDQIVFEQPGEGGPPPLIMTEAAGRKVRPVGKVGKVTIGMDSDTNRGRMVLGQDALWVAYALMFLAAASVAVAGVMVYPVFSGQVPMRS</sequence>
<keyword evidence="2 5" id="KW-0812">Transmembrane</keyword>
<evidence type="ECO:0000256" key="2">
    <source>
        <dbReference type="ARBA" id="ARBA00022692"/>
    </source>
</evidence>
<dbReference type="Proteomes" id="UP000654075">
    <property type="component" value="Unassembled WGS sequence"/>
</dbReference>
<evidence type="ECO:0000256" key="3">
    <source>
        <dbReference type="ARBA" id="ARBA00022989"/>
    </source>
</evidence>
<evidence type="ECO:0000256" key="5">
    <source>
        <dbReference type="SAM" id="Phobius"/>
    </source>
</evidence>
<reference evidence="6" key="1">
    <citation type="submission" date="2021-02" db="EMBL/GenBank/DDBJ databases">
        <authorList>
            <person name="Dougan E. K."/>
            <person name="Rhodes N."/>
            <person name="Thang M."/>
            <person name="Chan C."/>
        </authorList>
    </citation>
    <scope>NUCLEOTIDE SEQUENCE</scope>
</reference>
<keyword evidence="3 5" id="KW-1133">Transmembrane helix</keyword>
<accession>A0A813GZG9</accession>
<gene>
    <name evidence="6" type="ORF">PGLA1383_LOCUS46977</name>
</gene>
<feature type="transmembrane region" description="Helical" evidence="5">
    <location>
        <begin position="229"/>
        <end position="248"/>
    </location>
</feature>
<evidence type="ECO:0000256" key="4">
    <source>
        <dbReference type="ARBA" id="ARBA00023136"/>
    </source>
</evidence>
<feature type="transmembrane region" description="Helical" evidence="5">
    <location>
        <begin position="349"/>
        <end position="372"/>
    </location>
</feature>
<feature type="transmembrane region" description="Helical" evidence="5">
    <location>
        <begin position="88"/>
        <end position="109"/>
    </location>
</feature>
<organism evidence="6 7">
    <name type="scientific">Polarella glacialis</name>
    <name type="common">Dinoflagellate</name>
    <dbReference type="NCBI Taxonomy" id="89957"/>
    <lineage>
        <taxon>Eukaryota</taxon>
        <taxon>Sar</taxon>
        <taxon>Alveolata</taxon>
        <taxon>Dinophyceae</taxon>
        <taxon>Suessiales</taxon>
        <taxon>Suessiaceae</taxon>
        <taxon>Polarella</taxon>
    </lineage>
</organism>
<keyword evidence="4 5" id="KW-0472">Membrane</keyword>
<dbReference type="GO" id="GO:0016020">
    <property type="term" value="C:membrane"/>
    <property type="evidence" value="ECO:0007669"/>
    <property type="project" value="UniProtKB-SubCell"/>
</dbReference>
<name>A0A813GZG9_POLGL</name>
<protein>
    <submittedName>
        <fullName evidence="6">Uncharacterized protein</fullName>
    </submittedName>
</protein>
<dbReference type="EMBL" id="CAJNNV010029943">
    <property type="protein sequence ID" value="CAE8630749.1"/>
    <property type="molecule type" value="Genomic_DNA"/>
</dbReference>
<feature type="transmembrane region" description="Helical" evidence="5">
    <location>
        <begin position="197"/>
        <end position="217"/>
    </location>
</feature>
<dbReference type="OrthoDB" id="410714at2759"/>
<keyword evidence="7" id="KW-1185">Reference proteome</keyword>
<comment type="subcellular location">
    <subcellularLocation>
        <location evidence="1">Membrane</location>
        <topology evidence="1">Multi-pass membrane protein</topology>
    </subcellularLocation>
</comment>
<feature type="transmembrane region" description="Helical" evidence="5">
    <location>
        <begin position="121"/>
        <end position="141"/>
    </location>
</feature>
<comment type="caution">
    <text evidence="6">The sequence shown here is derived from an EMBL/GenBank/DDBJ whole genome shotgun (WGS) entry which is preliminary data.</text>
</comment>
<feature type="transmembrane region" description="Helical" evidence="5">
    <location>
        <begin position="511"/>
        <end position="537"/>
    </location>
</feature>